<proteinExistence type="inferred from homology"/>
<keyword evidence="8" id="KW-1003">Cell membrane</keyword>
<accession>A0A2P9H9E1</accession>
<evidence type="ECO:0000259" key="9">
    <source>
        <dbReference type="Pfam" id="PF00122"/>
    </source>
</evidence>
<keyword evidence="4 8" id="KW-1133">Transmembrane helix</keyword>
<dbReference type="NCBIfam" id="TIGR01494">
    <property type="entry name" value="ATPase_P-type"/>
    <property type="match status" value="1"/>
</dbReference>
<evidence type="ECO:0000256" key="3">
    <source>
        <dbReference type="ARBA" id="ARBA00022692"/>
    </source>
</evidence>
<feature type="transmembrane region" description="Helical" evidence="8">
    <location>
        <begin position="7"/>
        <end position="28"/>
    </location>
</feature>
<organism evidence="10 11">
    <name type="scientific">Protochlamydia amoebophila (strain UWE25)</name>
    <dbReference type="NCBI Taxonomy" id="264201"/>
    <lineage>
        <taxon>Bacteria</taxon>
        <taxon>Pseudomonadati</taxon>
        <taxon>Chlamydiota</taxon>
        <taxon>Chlamydiia</taxon>
        <taxon>Parachlamydiales</taxon>
        <taxon>Parachlamydiaceae</taxon>
        <taxon>Candidatus Protochlamydia</taxon>
    </lineage>
</organism>
<dbReference type="GO" id="GO:0005524">
    <property type="term" value="F:ATP binding"/>
    <property type="evidence" value="ECO:0007669"/>
    <property type="project" value="UniProtKB-UniRule"/>
</dbReference>
<keyword evidence="3 8" id="KW-0812">Transmembrane</keyword>
<dbReference type="RefSeq" id="WP_044044715.1">
    <property type="nucleotide sequence ID" value="NC_005861.2"/>
</dbReference>
<feature type="transmembrane region" description="Helical" evidence="8">
    <location>
        <begin position="576"/>
        <end position="594"/>
    </location>
</feature>
<evidence type="ECO:0000313" key="11">
    <source>
        <dbReference type="Proteomes" id="UP000000529"/>
    </source>
</evidence>
<dbReference type="InterPro" id="IPR023299">
    <property type="entry name" value="ATPase_P-typ_cyto_dom_N"/>
</dbReference>
<feature type="transmembrane region" description="Helical" evidence="8">
    <location>
        <begin position="600"/>
        <end position="618"/>
    </location>
</feature>
<name>A0A2P9H9E1_PARUW</name>
<dbReference type="AlphaFoldDB" id="A0A2P9H9E1"/>
<evidence type="ECO:0000256" key="2">
    <source>
        <dbReference type="ARBA" id="ARBA00006024"/>
    </source>
</evidence>
<dbReference type="InterPro" id="IPR001757">
    <property type="entry name" value="P_typ_ATPase"/>
</dbReference>
<evidence type="ECO:0000256" key="8">
    <source>
        <dbReference type="RuleBase" id="RU362081"/>
    </source>
</evidence>
<comment type="subcellular location">
    <subcellularLocation>
        <location evidence="8">Cell membrane</location>
    </subcellularLocation>
    <subcellularLocation>
        <location evidence="1">Membrane</location>
    </subcellularLocation>
</comment>
<dbReference type="NCBIfam" id="TIGR01525">
    <property type="entry name" value="ATPase-IB_hvy"/>
    <property type="match status" value="1"/>
</dbReference>
<dbReference type="SUPFAM" id="SSF56784">
    <property type="entry name" value="HAD-like"/>
    <property type="match status" value="1"/>
</dbReference>
<dbReference type="Gene3D" id="2.70.150.10">
    <property type="entry name" value="Calcium-transporting ATPase, cytoplasmic transduction domain A"/>
    <property type="match status" value="1"/>
</dbReference>
<dbReference type="Pfam" id="PF00702">
    <property type="entry name" value="Hydrolase"/>
    <property type="match status" value="1"/>
</dbReference>
<dbReference type="SUPFAM" id="SSF81653">
    <property type="entry name" value="Calcium ATPase, transduction domain A"/>
    <property type="match status" value="1"/>
</dbReference>
<dbReference type="GO" id="GO:0046872">
    <property type="term" value="F:metal ion binding"/>
    <property type="evidence" value="ECO:0007669"/>
    <property type="project" value="UniProtKB-KW"/>
</dbReference>
<dbReference type="InterPro" id="IPR008250">
    <property type="entry name" value="ATPase_P-typ_transduc_dom_A_sf"/>
</dbReference>
<gene>
    <name evidence="10" type="ORF">PC_RS01395</name>
</gene>
<keyword evidence="8" id="KW-0547">Nucleotide-binding</keyword>
<dbReference type="EMBL" id="BX908798">
    <property type="protein sequence ID" value="SPJ31606.1"/>
    <property type="molecule type" value="Genomic_DNA"/>
</dbReference>
<feature type="transmembrane region" description="Helical" evidence="8">
    <location>
        <begin position="234"/>
        <end position="254"/>
    </location>
</feature>
<keyword evidence="8" id="KW-0479">Metal-binding</keyword>
<dbReference type="InterPro" id="IPR023214">
    <property type="entry name" value="HAD_sf"/>
</dbReference>
<dbReference type="GO" id="GO:0005886">
    <property type="term" value="C:plasma membrane"/>
    <property type="evidence" value="ECO:0007669"/>
    <property type="project" value="UniProtKB-SubCell"/>
</dbReference>
<evidence type="ECO:0000256" key="7">
    <source>
        <dbReference type="ARBA" id="ARBA00047308"/>
    </source>
</evidence>
<dbReference type="InterPro" id="IPR023298">
    <property type="entry name" value="ATPase_P-typ_TM_dom_sf"/>
</dbReference>
<evidence type="ECO:0000256" key="6">
    <source>
        <dbReference type="ARBA" id="ARBA00039097"/>
    </source>
</evidence>
<dbReference type="InterPro" id="IPR036412">
    <property type="entry name" value="HAD-like_sf"/>
</dbReference>
<dbReference type="Gene3D" id="3.40.50.1000">
    <property type="entry name" value="HAD superfamily/HAD-like"/>
    <property type="match status" value="1"/>
</dbReference>
<dbReference type="PRINTS" id="PR00941">
    <property type="entry name" value="CDATPASE"/>
</dbReference>
<sequence length="630" mass="68992">MWNEPKILWLIAGTLFIAVFEFLSLGGIHLPKEIALPFFLTFTLFFGRETLWHGLKALFNLNFKSINLLMFIAVVGAFYLGEYPEGTIVIILFTLAERLEDVGIAKSQSAIDSFLNKIPKTVFIKDQELPIDISQVKIGTVVLIKPGQMIPLDGIVKSGSSFVDESAITGEPLAKDKRTGDELFAGSLNKQGFIEMEVSKTASDSTIEKIRELTFHATKHKAKTQQFIEIFSQFYTPFVILLATFWTFFNWQVLHQPFNQGLADALALLVIACPCALVISTPISIFSAIGHASSKGALIKGGKYLEAMGQVNAMAIDKTRTLTKGQPIVTHVIPFGNHSKELLLSCAAGIEKLSEHPLAQSIVQAAQIENLTPHPVENFESFIGKGAKADCLICDDKHHCIGKLEFILEEHHLPQDFIDLIDAYQKKGKTVVAVSTHKKVEGIIVLEDEIRSDSAQFIADLKQLQVYPIMLTGDHLNVAHSIAQQVGIQVVKANLLPQDKSKAIEELLKEYRTVAMFGDGVNDAPALALSSVGISMSSLGSDTALEAASIVILNDNLSLIPYLIKLGRKTLSTIKINITFALSVKILFIILALLSISNLALAIFADVGVTLLVILNSLKLMNFKPKSSQS</sequence>
<dbReference type="InterPro" id="IPR051014">
    <property type="entry name" value="Cation_Transport_ATPase_IB"/>
</dbReference>
<evidence type="ECO:0000256" key="4">
    <source>
        <dbReference type="ARBA" id="ARBA00022989"/>
    </source>
</evidence>
<reference evidence="10 11" key="1">
    <citation type="journal article" date="2004" name="Science">
        <title>Illuminating the evolutionary history of chlamydiae.</title>
        <authorList>
            <person name="Horn M."/>
            <person name="Collingro A."/>
            <person name="Schmitz-Esser S."/>
            <person name="Beier C.L."/>
            <person name="Purkhold U."/>
            <person name="Fartmann B."/>
            <person name="Brandt P."/>
            <person name="Nyakatura G.J."/>
            <person name="Droege M."/>
            <person name="Frishman D."/>
            <person name="Rattei T."/>
            <person name="Mewes H."/>
            <person name="Wagner M."/>
        </authorList>
    </citation>
    <scope>NUCLEOTIDE SEQUENCE [LARGE SCALE GENOMIC DNA]</scope>
    <source>
        <strain evidence="10 11">UWE25</strain>
    </source>
</reference>
<evidence type="ECO:0000313" key="10">
    <source>
        <dbReference type="EMBL" id="SPJ31606.1"/>
    </source>
</evidence>
<dbReference type="STRING" id="264201.pc0287"/>
<dbReference type="GO" id="GO:0016887">
    <property type="term" value="F:ATP hydrolysis activity"/>
    <property type="evidence" value="ECO:0007669"/>
    <property type="project" value="InterPro"/>
</dbReference>
<dbReference type="PANTHER" id="PTHR48085:SF5">
    <property type="entry name" value="CADMIUM_ZINC-TRANSPORTING ATPASE HMA4-RELATED"/>
    <property type="match status" value="1"/>
</dbReference>
<keyword evidence="8" id="KW-0067">ATP-binding</keyword>
<dbReference type="EC" id="7.2.2.12" evidence="6"/>
<dbReference type="SUPFAM" id="SSF81665">
    <property type="entry name" value="Calcium ATPase, transmembrane domain M"/>
    <property type="match status" value="1"/>
</dbReference>
<dbReference type="GO" id="GO:0015086">
    <property type="term" value="F:cadmium ion transmembrane transporter activity"/>
    <property type="evidence" value="ECO:0007669"/>
    <property type="project" value="TreeGrafter"/>
</dbReference>
<dbReference type="KEGG" id="pcu:PC_RS01395"/>
<protein>
    <recommendedName>
        <fullName evidence="6">P-type Zn(2+) transporter</fullName>
        <ecNumber evidence="6">7.2.2.12</ecNumber>
    </recommendedName>
</protein>
<dbReference type="Pfam" id="PF00122">
    <property type="entry name" value="E1-E2_ATPase"/>
    <property type="match status" value="1"/>
</dbReference>
<comment type="catalytic activity">
    <reaction evidence="7">
        <text>Zn(2+)(in) + ATP + H2O = Zn(2+)(out) + ADP + phosphate + H(+)</text>
        <dbReference type="Rhea" id="RHEA:20621"/>
        <dbReference type="ChEBI" id="CHEBI:15377"/>
        <dbReference type="ChEBI" id="CHEBI:15378"/>
        <dbReference type="ChEBI" id="CHEBI:29105"/>
        <dbReference type="ChEBI" id="CHEBI:30616"/>
        <dbReference type="ChEBI" id="CHEBI:43474"/>
        <dbReference type="ChEBI" id="CHEBI:456216"/>
        <dbReference type="EC" id="7.2.2.12"/>
    </reaction>
</comment>
<dbReference type="GO" id="GO:0016463">
    <property type="term" value="F:P-type zinc transporter activity"/>
    <property type="evidence" value="ECO:0007669"/>
    <property type="project" value="UniProtKB-EC"/>
</dbReference>
<dbReference type="OrthoDB" id="9813266at2"/>
<keyword evidence="5 8" id="KW-0472">Membrane</keyword>
<comment type="similarity">
    <text evidence="2 8">Belongs to the cation transport ATPase (P-type) (TC 3.A.3) family. Type IB subfamily.</text>
</comment>
<evidence type="ECO:0000256" key="5">
    <source>
        <dbReference type="ARBA" id="ARBA00023136"/>
    </source>
</evidence>
<dbReference type="Proteomes" id="UP000000529">
    <property type="component" value="Chromosome"/>
</dbReference>
<dbReference type="InterPro" id="IPR059000">
    <property type="entry name" value="ATPase_P-type_domA"/>
</dbReference>
<feature type="transmembrane region" description="Helical" evidence="8">
    <location>
        <begin position="266"/>
        <end position="289"/>
    </location>
</feature>
<keyword evidence="11" id="KW-1185">Reference proteome</keyword>
<dbReference type="PRINTS" id="PR00119">
    <property type="entry name" value="CATATPASE"/>
</dbReference>
<dbReference type="Gene3D" id="3.40.1110.10">
    <property type="entry name" value="Calcium-transporting ATPase, cytoplasmic domain N"/>
    <property type="match status" value="1"/>
</dbReference>
<feature type="domain" description="P-type ATPase A" evidence="9">
    <location>
        <begin position="121"/>
        <end position="214"/>
    </location>
</feature>
<dbReference type="InterPro" id="IPR027256">
    <property type="entry name" value="P-typ_ATPase_IB"/>
</dbReference>
<evidence type="ECO:0000256" key="1">
    <source>
        <dbReference type="ARBA" id="ARBA00004370"/>
    </source>
</evidence>
<dbReference type="PANTHER" id="PTHR48085">
    <property type="entry name" value="CADMIUM/ZINC-TRANSPORTING ATPASE HMA2-RELATED"/>
    <property type="match status" value="1"/>
</dbReference>